<dbReference type="GO" id="GO:0005886">
    <property type="term" value="C:plasma membrane"/>
    <property type="evidence" value="ECO:0007669"/>
    <property type="project" value="UniProtKB-SubCell"/>
</dbReference>
<accession>A0A542Y288</accession>
<keyword evidence="6" id="KW-0769">Symport</keyword>
<feature type="transmembrane region" description="Helical" evidence="14">
    <location>
        <begin position="185"/>
        <end position="203"/>
    </location>
</feature>
<proteinExistence type="inferred from homology"/>
<keyword evidence="5 14" id="KW-0812">Transmembrane</keyword>
<evidence type="ECO:0000256" key="4">
    <source>
        <dbReference type="ARBA" id="ARBA00022475"/>
    </source>
</evidence>
<dbReference type="Gene3D" id="1.20.1730.10">
    <property type="entry name" value="Sodium/glucose cotransporter"/>
    <property type="match status" value="1"/>
</dbReference>
<feature type="transmembrane region" description="Helical" evidence="14">
    <location>
        <begin position="38"/>
        <end position="59"/>
    </location>
</feature>
<keyword evidence="11" id="KW-0739">Sodium transport</keyword>
<keyword evidence="4" id="KW-1003">Cell membrane</keyword>
<sequence length="500" mass="52696">MTSTQIVPLVVLAAYMLLSVGIGVYASRKQKSGTAKEYLTGGGGVGFWINGFAIFAAFATGGTMLGNIGLSYAGGWGYITAYNAGVAVGYLLTTFFLAKTLRNMNVSTVPEFIKARFKNKGLNIIVPVVIVVTLVAYLVAQMKVGGMIGERLFGIPYTWSVILIGLVYIFYTFIGGMKAVTLTDFMQGLLMIGVIVATGAIALSTNGGGVDSYQLAQELRPQWTAGGDDTPFPFVAYVGGFLVWATVNAVLPHTVMRLFAAKTERTGRASLSLGLGLYVLTAILTCVAIVASTIIITGGGDLENADEVFLIFLENVPKWLMAVAFAGIFAAVMSSVSAMLLGLSAAFSYDFLGEVRPNMTDGAKRAATKWGVLVFGVITLLLSMNPPALLTLLYTAAMGLLASALFFPTLLGVWWKRMTSVGALVGAIAGGASYLVLLWGFSLPALSQILISLPISLIACIVGSLLSKPPTAKDLHRIAIAHEREYTDADAAEAAATYGS</sequence>
<feature type="transmembrane region" description="Helical" evidence="14">
    <location>
        <begin position="234"/>
        <end position="255"/>
    </location>
</feature>
<feature type="transmembrane region" description="Helical" evidence="14">
    <location>
        <begin position="152"/>
        <end position="173"/>
    </location>
</feature>
<dbReference type="InterPro" id="IPR001734">
    <property type="entry name" value="Na/solute_symporter"/>
</dbReference>
<evidence type="ECO:0000256" key="13">
    <source>
        <dbReference type="RuleBase" id="RU362091"/>
    </source>
</evidence>
<dbReference type="Proteomes" id="UP000319094">
    <property type="component" value="Unassembled WGS sequence"/>
</dbReference>
<evidence type="ECO:0000256" key="6">
    <source>
        <dbReference type="ARBA" id="ARBA00022847"/>
    </source>
</evidence>
<evidence type="ECO:0000256" key="10">
    <source>
        <dbReference type="ARBA" id="ARBA00023136"/>
    </source>
</evidence>
<dbReference type="InterPro" id="IPR018212">
    <property type="entry name" value="Na/solute_symporter_CS"/>
</dbReference>
<dbReference type="AlphaFoldDB" id="A0A542Y288"/>
<keyword evidence="9" id="KW-0406">Ion transport</keyword>
<evidence type="ECO:0000256" key="1">
    <source>
        <dbReference type="ARBA" id="ARBA00004651"/>
    </source>
</evidence>
<evidence type="ECO:0000256" key="8">
    <source>
        <dbReference type="ARBA" id="ARBA00023053"/>
    </source>
</evidence>
<dbReference type="InterPro" id="IPR038377">
    <property type="entry name" value="Na/Glc_symporter_sf"/>
</dbReference>
<evidence type="ECO:0000256" key="11">
    <source>
        <dbReference type="ARBA" id="ARBA00023201"/>
    </source>
</evidence>
<keyword evidence="3" id="KW-0813">Transport</keyword>
<comment type="subcellular location">
    <subcellularLocation>
        <location evidence="1">Cell membrane</location>
        <topology evidence="1">Multi-pass membrane protein</topology>
    </subcellularLocation>
</comment>
<dbReference type="CDD" id="cd10322">
    <property type="entry name" value="SLC5sbd"/>
    <property type="match status" value="1"/>
</dbReference>
<dbReference type="OrthoDB" id="9789704at2"/>
<evidence type="ECO:0000256" key="2">
    <source>
        <dbReference type="ARBA" id="ARBA00006434"/>
    </source>
</evidence>
<feature type="transmembrane region" description="Helical" evidence="14">
    <location>
        <begin position="275"/>
        <end position="299"/>
    </location>
</feature>
<keyword evidence="8" id="KW-0915">Sodium</keyword>
<feature type="transmembrane region" description="Helical" evidence="14">
    <location>
        <begin position="122"/>
        <end position="140"/>
    </location>
</feature>
<comment type="catalytic activity">
    <reaction evidence="12">
        <text>L-proline(in) + Na(+)(in) = L-proline(out) + Na(+)(out)</text>
        <dbReference type="Rhea" id="RHEA:28967"/>
        <dbReference type="ChEBI" id="CHEBI:29101"/>
        <dbReference type="ChEBI" id="CHEBI:60039"/>
    </reaction>
</comment>
<evidence type="ECO:0000313" key="15">
    <source>
        <dbReference type="EMBL" id="TQL42184.1"/>
    </source>
</evidence>
<dbReference type="Pfam" id="PF00474">
    <property type="entry name" value="SSF"/>
    <property type="match status" value="1"/>
</dbReference>
<comment type="similarity">
    <text evidence="2 13">Belongs to the sodium:solute symporter (SSF) (TC 2.A.21) family.</text>
</comment>
<evidence type="ECO:0000256" key="14">
    <source>
        <dbReference type="SAM" id="Phobius"/>
    </source>
</evidence>
<evidence type="ECO:0000313" key="16">
    <source>
        <dbReference type="Proteomes" id="UP000319094"/>
    </source>
</evidence>
<evidence type="ECO:0000256" key="12">
    <source>
        <dbReference type="ARBA" id="ARBA00033708"/>
    </source>
</evidence>
<dbReference type="PROSITE" id="PS50283">
    <property type="entry name" value="NA_SOLUT_SYMP_3"/>
    <property type="match status" value="1"/>
</dbReference>
<feature type="transmembrane region" description="Helical" evidence="14">
    <location>
        <begin position="6"/>
        <end position="26"/>
    </location>
</feature>
<feature type="transmembrane region" description="Helical" evidence="14">
    <location>
        <begin position="319"/>
        <end position="349"/>
    </location>
</feature>
<dbReference type="EMBL" id="VFON01000001">
    <property type="protein sequence ID" value="TQL42184.1"/>
    <property type="molecule type" value="Genomic_DNA"/>
</dbReference>
<dbReference type="RefSeq" id="WP_141885674.1">
    <property type="nucleotide sequence ID" value="NZ_BAAAUY010000023.1"/>
</dbReference>
<keyword evidence="7 14" id="KW-1133">Transmembrane helix</keyword>
<feature type="transmembrane region" description="Helical" evidence="14">
    <location>
        <begin position="447"/>
        <end position="467"/>
    </location>
</feature>
<name>A0A542Y288_9MICO</name>
<comment type="caution">
    <text evidence="15">The sequence shown here is derived from an EMBL/GenBank/DDBJ whole genome shotgun (WGS) entry which is preliminary data.</text>
</comment>
<dbReference type="PANTHER" id="PTHR48086:SF3">
    <property type="entry name" value="SODIUM_PROLINE SYMPORTER"/>
    <property type="match status" value="1"/>
</dbReference>
<keyword evidence="16" id="KW-1185">Reference proteome</keyword>
<organism evidence="15 16">
    <name type="scientific">Leucobacter komagatae</name>
    <dbReference type="NCBI Taxonomy" id="55969"/>
    <lineage>
        <taxon>Bacteria</taxon>
        <taxon>Bacillati</taxon>
        <taxon>Actinomycetota</taxon>
        <taxon>Actinomycetes</taxon>
        <taxon>Micrococcales</taxon>
        <taxon>Microbacteriaceae</taxon>
        <taxon>Leucobacter</taxon>
    </lineage>
</organism>
<feature type="transmembrane region" description="Helical" evidence="14">
    <location>
        <begin position="392"/>
        <end position="414"/>
    </location>
</feature>
<dbReference type="GO" id="GO:0006814">
    <property type="term" value="P:sodium ion transport"/>
    <property type="evidence" value="ECO:0007669"/>
    <property type="project" value="UniProtKB-KW"/>
</dbReference>
<evidence type="ECO:0000256" key="9">
    <source>
        <dbReference type="ARBA" id="ARBA00023065"/>
    </source>
</evidence>
<dbReference type="GO" id="GO:0046942">
    <property type="term" value="P:carboxylic acid transport"/>
    <property type="evidence" value="ECO:0007669"/>
    <property type="project" value="UniProtKB-ARBA"/>
</dbReference>
<feature type="transmembrane region" description="Helical" evidence="14">
    <location>
        <begin position="370"/>
        <end position="386"/>
    </location>
</feature>
<protein>
    <submittedName>
        <fullName evidence="15">Sodium/pantothenate symporter</fullName>
    </submittedName>
</protein>
<dbReference type="PROSITE" id="PS00456">
    <property type="entry name" value="NA_SOLUT_SYMP_1"/>
    <property type="match status" value="1"/>
</dbReference>
<feature type="transmembrane region" description="Helical" evidence="14">
    <location>
        <begin position="79"/>
        <end position="101"/>
    </location>
</feature>
<dbReference type="InterPro" id="IPR050277">
    <property type="entry name" value="Sodium:Solute_Symporter"/>
</dbReference>
<gene>
    <name evidence="15" type="ORF">FB468_0166</name>
</gene>
<dbReference type="GO" id="GO:0015293">
    <property type="term" value="F:symporter activity"/>
    <property type="evidence" value="ECO:0007669"/>
    <property type="project" value="UniProtKB-KW"/>
</dbReference>
<dbReference type="PANTHER" id="PTHR48086">
    <property type="entry name" value="SODIUM/PROLINE SYMPORTER-RELATED"/>
    <property type="match status" value="1"/>
</dbReference>
<evidence type="ECO:0000256" key="5">
    <source>
        <dbReference type="ARBA" id="ARBA00022692"/>
    </source>
</evidence>
<keyword evidence="10 14" id="KW-0472">Membrane</keyword>
<feature type="transmembrane region" description="Helical" evidence="14">
    <location>
        <begin position="421"/>
        <end position="441"/>
    </location>
</feature>
<evidence type="ECO:0000256" key="7">
    <source>
        <dbReference type="ARBA" id="ARBA00022989"/>
    </source>
</evidence>
<evidence type="ECO:0000256" key="3">
    <source>
        <dbReference type="ARBA" id="ARBA00022448"/>
    </source>
</evidence>
<reference evidence="15 16" key="1">
    <citation type="submission" date="2019-06" db="EMBL/GenBank/DDBJ databases">
        <title>Sequencing the genomes of 1000 actinobacteria strains.</title>
        <authorList>
            <person name="Klenk H.-P."/>
        </authorList>
    </citation>
    <scope>NUCLEOTIDE SEQUENCE [LARGE SCALE GENOMIC DNA]</scope>
    <source>
        <strain evidence="15 16">DSM 8803</strain>
    </source>
</reference>